<dbReference type="Proteomes" id="UP001157418">
    <property type="component" value="Unassembled WGS sequence"/>
</dbReference>
<protein>
    <submittedName>
        <fullName evidence="1">Uncharacterized protein</fullName>
    </submittedName>
</protein>
<name>A0AAU9NEE1_9ASTR</name>
<keyword evidence="2" id="KW-1185">Reference proteome</keyword>
<proteinExistence type="predicted"/>
<organism evidence="1 2">
    <name type="scientific">Lactuca virosa</name>
    <dbReference type="NCBI Taxonomy" id="75947"/>
    <lineage>
        <taxon>Eukaryota</taxon>
        <taxon>Viridiplantae</taxon>
        <taxon>Streptophyta</taxon>
        <taxon>Embryophyta</taxon>
        <taxon>Tracheophyta</taxon>
        <taxon>Spermatophyta</taxon>
        <taxon>Magnoliopsida</taxon>
        <taxon>eudicotyledons</taxon>
        <taxon>Gunneridae</taxon>
        <taxon>Pentapetalae</taxon>
        <taxon>asterids</taxon>
        <taxon>campanulids</taxon>
        <taxon>Asterales</taxon>
        <taxon>Asteraceae</taxon>
        <taxon>Cichorioideae</taxon>
        <taxon>Cichorieae</taxon>
        <taxon>Lactucinae</taxon>
        <taxon>Lactuca</taxon>
    </lineage>
</organism>
<sequence length="222" mass="25118">MSPKKFYDIVKSLNKEQKKAVREMGLGSLLRIATNGISGKLACFVVNSFNPSDMKMHLPNAKIDITPALVHDLLGNPPAVREMRLGSLLRIATNGISEKLARFVVNSFNPSDMKMHLPNAKIDITLALVHDLLGNPPANDEESDTDENEDMKLDELVFKAKKNYKKLVNDKMKFGKLIEFPTTKFTESDELKDIKKVFEQEFIYKSQNEDETNVMNEDDAKK</sequence>
<dbReference type="EMBL" id="CAKMRJ010004445">
    <property type="protein sequence ID" value="CAH1436214.1"/>
    <property type="molecule type" value="Genomic_DNA"/>
</dbReference>
<evidence type="ECO:0000313" key="1">
    <source>
        <dbReference type="EMBL" id="CAH1436214.1"/>
    </source>
</evidence>
<evidence type="ECO:0000313" key="2">
    <source>
        <dbReference type="Proteomes" id="UP001157418"/>
    </source>
</evidence>
<gene>
    <name evidence="1" type="ORF">LVIROSA_LOCUS22601</name>
</gene>
<dbReference type="AlphaFoldDB" id="A0AAU9NEE1"/>
<accession>A0AAU9NEE1</accession>
<reference evidence="1 2" key="1">
    <citation type="submission" date="2022-01" db="EMBL/GenBank/DDBJ databases">
        <authorList>
            <person name="Xiong W."/>
            <person name="Schranz E."/>
        </authorList>
    </citation>
    <scope>NUCLEOTIDE SEQUENCE [LARGE SCALE GENOMIC DNA]</scope>
</reference>
<comment type="caution">
    <text evidence="1">The sequence shown here is derived from an EMBL/GenBank/DDBJ whole genome shotgun (WGS) entry which is preliminary data.</text>
</comment>